<gene>
    <name evidence="2" type="ORF">Phou_036520</name>
</gene>
<proteinExistence type="predicted"/>
<evidence type="ECO:0000313" key="3">
    <source>
        <dbReference type="Proteomes" id="UP000482800"/>
    </source>
</evidence>
<feature type="region of interest" description="Disordered" evidence="1">
    <location>
        <begin position="19"/>
        <end position="38"/>
    </location>
</feature>
<dbReference type="EMBL" id="BLPF01000001">
    <property type="protein sequence ID" value="GFJ79472.1"/>
    <property type="molecule type" value="Genomic_DNA"/>
</dbReference>
<dbReference type="AlphaFoldDB" id="A0A6V8K2V5"/>
<protein>
    <submittedName>
        <fullName evidence="2">Uncharacterized protein</fullName>
    </submittedName>
</protein>
<name>A0A6V8K2V5_9ACTN</name>
<evidence type="ECO:0000313" key="2">
    <source>
        <dbReference type="EMBL" id="GFJ79472.1"/>
    </source>
</evidence>
<keyword evidence="3" id="KW-1185">Reference proteome</keyword>
<evidence type="ECO:0000256" key="1">
    <source>
        <dbReference type="SAM" id="MobiDB-lite"/>
    </source>
</evidence>
<dbReference type="Proteomes" id="UP000482800">
    <property type="component" value="Unassembled WGS sequence"/>
</dbReference>
<dbReference type="RefSeq" id="WP_173057004.1">
    <property type="nucleotide sequence ID" value="NZ_BAABGO010000001.1"/>
</dbReference>
<comment type="caution">
    <text evidence="2">The sequence shown here is derived from an EMBL/GenBank/DDBJ whole genome shotgun (WGS) entry which is preliminary data.</text>
</comment>
<reference evidence="2 3" key="1">
    <citation type="submission" date="2020-03" db="EMBL/GenBank/DDBJ databases">
        <title>Whole genome shotgun sequence of Phytohabitans houttuyneae NBRC 108639.</title>
        <authorList>
            <person name="Komaki H."/>
            <person name="Tamura T."/>
        </authorList>
    </citation>
    <scope>NUCLEOTIDE SEQUENCE [LARGE SCALE GENOMIC DNA]</scope>
    <source>
        <strain evidence="2 3">NBRC 108639</strain>
    </source>
</reference>
<organism evidence="2 3">
    <name type="scientific">Phytohabitans houttuyneae</name>
    <dbReference type="NCBI Taxonomy" id="1076126"/>
    <lineage>
        <taxon>Bacteria</taxon>
        <taxon>Bacillati</taxon>
        <taxon>Actinomycetota</taxon>
        <taxon>Actinomycetes</taxon>
        <taxon>Micromonosporales</taxon>
        <taxon>Micromonosporaceae</taxon>
    </lineage>
</organism>
<reference evidence="2 3" key="2">
    <citation type="submission" date="2020-03" db="EMBL/GenBank/DDBJ databases">
        <authorList>
            <person name="Ichikawa N."/>
            <person name="Kimura A."/>
            <person name="Kitahashi Y."/>
            <person name="Uohara A."/>
        </authorList>
    </citation>
    <scope>NUCLEOTIDE SEQUENCE [LARGE SCALE GENOMIC DNA]</scope>
    <source>
        <strain evidence="2 3">NBRC 108639</strain>
    </source>
</reference>
<accession>A0A6V8K2V5</accession>
<sequence>MTLTWSVGQRITAARLNLRNPVEASKPGDTSRASTTTSTADPDLVLVLKANTTYNLMGQAYTTGGDNAGDFKYAWSWTNTGTVLMGAVGPHNSIASGSQGDAEWVFRAADSASPSTDTPYATSAGGVSVRINDRIIVGPADVTLTLIWAQQNSNATATVLKAGSWVTATPVA</sequence>